<evidence type="ECO:0000313" key="3">
    <source>
        <dbReference type="Proteomes" id="UP000799776"/>
    </source>
</evidence>
<protein>
    <submittedName>
        <fullName evidence="2">Uncharacterized protein</fullName>
    </submittedName>
</protein>
<dbReference type="Proteomes" id="UP000799776">
    <property type="component" value="Unassembled WGS sequence"/>
</dbReference>
<gene>
    <name evidence="2" type="ORF">K490DRAFT_59049</name>
</gene>
<reference evidence="2" key="1">
    <citation type="journal article" date="2020" name="Stud. Mycol.">
        <title>101 Dothideomycetes genomes: a test case for predicting lifestyles and emergence of pathogens.</title>
        <authorList>
            <person name="Haridas S."/>
            <person name="Albert R."/>
            <person name="Binder M."/>
            <person name="Bloem J."/>
            <person name="Labutti K."/>
            <person name="Salamov A."/>
            <person name="Andreopoulos B."/>
            <person name="Baker S."/>
            <person name="Barry K."/>
            <person name="Bills G."/>
            <person name="Bluhm B."/>
            <person name="Cannon C."/>
            <person name="Castanera R."/>
            <person name="Culley D."/>
            <person name="Daum C."/>
            <person name="Ezra D."/>
            <person name="Gonzalez J."/>
            <person name="Henrissat B."/>
            <person name="Kuo A."/>
            <person name="Liang C."/>
            <person name="Lipzen A."/>
            <person name="Lutzoni F."/>
            <person name="Magnuson J."/>
            <person name="Mondo S."/>
            <person name="Nolan M."/>
            <person name="Ohm R."/>
            <person name="Pangilinan J."/>
            <person name="Park H.-J."/>
            <person name="Ramirez L."/>
            <person name="Alfaro M."/>
            <person name="Sun H."/>
            <person name="Tritt A."/>
            <person name="Yoshinaga Y."/>
            <person name="Zwiers L.-H."/>
            <person name="Turgeon B."/>
            <person name="Goodwin S."/>
            <person name="Spatafora J."/>
            <person name="Crous P."/>
            <person name="Grigoriev I."/>
        </authorList>
    </citation>
    <scope>NUCLEOTIDE SEQUENCE</scope>
    <source>
        <strain evidence="2">CBS 121410</strain>
    </source>
</reference>
<accession>A0A9P4LXJ9</accession>
<evidence type="ECO:0000256" key="1">
    <source>
        <dbReference type="SAM" id="MobiDB-lite"/>
    </source>
</evidence>
<keyword evidence="3" id="KW-1185">Reference proteome</keyword>
<dbReference type="AlphaFoldDB" id="A0A9P4LXJ9"/>
<evidence type="ECO:0000313" key="2">
    <source>
        <dbReference type="EMBL" id="KAF2085063.1"/>
    </source>
</evidence>
<sequence>MAPKAVWEVENLRALTDQKTWRELTTDQIMRGLPMFWTEDDKHVFRVHAAKHGWDRSVTVDAGEDRDIEVLQKCLGLYTISKRLNRAIAYEIARGIRDDISNNLRFVVKQPGPHVAFWPPWTCQWFLDRDWNGSINPPEHNAVSGIDAEIVAAEEYRRQLEKKLDRVISYLDDLRAPRPSSLQQGEELRRQYQDQRAFGGSRDRQIS</sequence>
<name>A0A9P4LXJ9_9PEZI</name>
<organism evidence="2 3">
    <name type="scientific">Saccharata proteae CBS 121410</name>
    <dbReference type="NCBI Taxonomy" id="1314787"/>
    <lineage>
        <taxon>Eukaryota</taxon>
        <taxon>Fungi</taxon>
        <taxon>Dikarya</taxon>
        <taxon>Ascomycota</taxon>
        <taxon>Pezizomycotina</taxon>
        <taxon>Dothideomycetes</taxon>
        <taxon>Dothideomycetes incertae sedis</taxon>
        <taxon>Botryosphaeriales</taxon>
        <taxon>Saccharataceae</taxon>
        <taxon>Saccharata</taxon>
    </lineage>
</organism>
<feature type="region of interest" description="Disordered" evidence="1">
    <location>
        <begin position="177"/>
        <end position="207"/>
    </location>
</feature>
<proteinExistence type="predicted"/>
<comment type="caution">
    <text evidence="2">The sequence shown here is derived from an EMBL/GenBank/DDBJ whole genome shotgun (WGS) entry which is preliminary data.</text>
</comment>
<dbReference type="EMBL" id="ML978734">
    <property type="protein sequence ID" value="KAF2085063.1"/>
    <property type="molecule type" value="Genomic_DNA"/>
</dbReference>